<name>A0A8J3I0N8_9CHLR</name>
<evidence type="ECO:0000256" key="1">
    <source>
        <dbReference type="SAM" id="MobiDB-lite"/>
    </source>
</evidence>
<gene>
    <name evidence="3" type="ORF">KSX_28030</name>
</gene>
<feature type="region of interest" description="Disordered" evidence="1">
    <location>
        <begin position="1"/>
        <end position="26"/>
    </location>
</feature>
<keyword evidence="2" id="KW-0472">Membrane</keyword>
<comment type="caution">
    <text evidence="3">The sequence shown here is derived from an EMBL/GenBank/DDBJ whole genome shotgun (WGS) entry which is preliminary data.</text>
</comment>
<evidence type="ECO:0000313" key="3">
    <source>
        <dbReference type="EMBL" id="GHO44640.1"/>
    </source>
</evidence>
<sequence>MQTLPRPQSNSNDVEQDEGGEHYSLPPKRKRVKPVVLASIALTLILLLAGTGTYFIVQSHPNTHAAEDNPNCTIIVPQNPLSAQGLATPYLLQATDPAQGPCHEANTGQSAFVQSAIIDPATGQVSIYDPLIIDKGSTPAVKPVVPKLPQNAIVALWFGSNGDTLTLKGNRNALQQGKCVNGLPNDPFGQYAYCNAPAFFAAANQAIKNGKLKVPAITKGKDGLPCPTVRDFFVVDQDQSDNVTTTYLATDDGKIAQMSAANAQQLQGAQAINNGSDNRLVAIALDNALGCKPWMAPNLEDPGQMSTSLALNELFAMVRQGPPVALIPNGDPMVLHNDQPNMQKLNLYRVGVNQPEIKQASQASTRLYCTNLLAVAPQRMITDSRFTIRQPSPDTDAANNLFTFLAQRFNATWGKEDGLDCKGLLNVNSPIQVKTDDNGVAINATIQDIKFNMPMDCSVNGVLIPGCNGTTTINGVSCTLAVDRATRRVLINCPQPGQNKDEK</sequence>
<evidence type="ECO:0000313" key="4">
    <source>
        <dbReference type="Proteomes" id="UP000612362"/>
    </source>
</evidence>
<feature type="transmembrane region" description="Helical" evidence="2">
    <location>
        <begin position="35"/>
        <end position="57"/>
    </location>
</feature>
<evidence type="ECO:0000256" key="2">
    <source>
        <dbReference type="SAM" id="Phobius"/>
    </source>
</evidence>
<keyword evidence="2" id="KW-0812">Transmembrane</keyword>
<dbReference type="AlphaFoldDB" id="A0A8J3I0N8"/>
<dbReference type="EMBL" id="BNJF01000001">
    <property type="protein sequence ID" value="GHO44640.1"/>
    <property type="molecule type" value="Genomic_DNA"/>
</dbReference>
<accession>A0A8J3I0N8</accession>
<keyword evidence="4" id="KW-1185">Reference proteome</keyword>
<reference evidence="3" key="1">
    <citation type="submission" date="2020-10" db="EMBL/GenBank/DDBJ databases">
        <title>Taxonomic study of unclassified bacteria belonging to the class Ktedonobacteria.</title>
        <authorList>
            <person name="Yabe S."/>
            <person name="Wang C.M."/>
            <person name="Zheng Y."/>
            <person name="Sakai Y."/>
            <person name="Cavaletti L."/>
            <person name="Monciardini P."/>
            <person name="Donadio S."/>
        </authorList>
    </citation>
    <scope>NUCLEOTIDE SEQUENCE</scope>
    <source>
        <strain evidence="3">SOSP1-1</strain>
    </source>
</reference>
<dbReference type="Proteomes" id="UP000612362">
    <property type="component" value="Unassembled WGS sequence"/>
</dbReference>
<dbReference type="RefSeq" id="WP_220194020.1">
    <property type="nucleotide sequence ID" value="NZ_BNJF01000001.1"/>
</dbReference>
<feature type="compositionally biased region" description="Polar residues" evidence="1">
    <location>
        <begin position="1"/>
        <end position="13"/>
    </location>
</feature>
<protein>
    <submittedName>
        <fullName evidence="3">Uncharacterized protein</fullName>
    </submittedName>
</protein>
<proteinExistence type="predicted"/>
<organism evidence="3 4">
    <name type="scientific">Ktedonospora formicarum</name>
    <dbReference type="NCBI Taxonomy" id="2778364"/>
    <lineage>
        <taxon>Bacteria</taxon>
        <taxon>Bacillati</taxon>
        <taxon>Chloroflexota</taxon>
        <taxon>Ktedonobacteria</taxon>
        <taxon>Ktedonobacterales</taxon>
        <taxon>Ktedonobacteraceae</taxon>
        <taxon>Ktedonospora</taxon>
    </lineage>
</organism>
<keyword evidence="2" id="KW-1133">Transmembrane helix</keyword>